<comment type="caution">
    <text evidence="2">The sequence shown here is derived from an EMBL/GenBank/DDBJ whole genome shotgun (WGS) entry which is preliminary data.</text>
</comment>
<evidence type="ECO:0000313" key="3">
    <source>
        <dbReference type="Proteomes" id="UP000654075"/>
    </source>
</evidence>
<feature type="compositionally biased region" description="Acidic residues" evidence="1">
    <location>
        <begin position="298"/>
        <end position="307"/>
    </location>
</feature>
<feature type="region of interest" description="Disordered" evidence="1">
    <location>
        <begin position="128"/>
        <end position="159"/>
    </location>
</feature>
<keyword evidence="3" id="KW-1185">Reference proteome</keyword>
<dbReference type="AlphaFoldDB" id="A0A813E0W4"/>
<evidence type="ECO:0000256" key="1">
    <source>
        <dbReference type="SAM" id="MobiDB-lite"/>
    </source>
</evidence>
<dbReference type="PANTHER" id="PTHR23353:SF23">
    <property type="entry name" value="PROTEIN HAIRLESS"/>
    <property type="match status" value="1"/>
</dbReference>
<gene>
    <name evidence="2" type="ORF">PGLA1383_LOCUS13170</name>
</gene>
<feature type="non-terminal residue" evidence="2">
    <location>
        <position position="370"/>
    </location>
</feature>
<dbReference type="InterPro" id="IPR053019">
    <property type="entry name" value="GATA_zinc_finger"/>
</dbReference>
<dbReference type="Proteomes" id="UP000654075">
    <property type="component" value="Unassembled WGS sequence"/>
</dbReference>
<evidence type="ECO:0000313" key="2">
    <source>
        <dbReference type="EMBL" id="CAE8594644.1"/>
    </source>
</evidence>
<feature type="compositionally biased region" description="Low complexity" evidence="1">
    <location>
        <begin position="308"/>
        <end position="338"/>
    </location>
</feature>
<proteinExistence type="predicted"/>
<organism evidence="2 3">
    <name type="scientific">Polarella glacialis</name>
    <name type="common">Dinoflagellate</name>
    <dbReference type="NCBI Taxonomy" id="89957"/>
    <lineage>
        <taxon>Eukaryota</taxon>
        <taxon>Sar</taxon>
        <taxon>Alveolata</taxon>
        <taxon>Dinophyceae</taxon>
        <taxon>Suessiales</taxon>
        <taxon>Suessiaceae</taxon>
        <taxon>Polarella</taxon>
    </lineage>
</organism>
<accession>A0A813E0W4</accession>
<feature type="non-terminal residue" evidence="2">
    <location>
        <position position="1"/>
    </location>
</feature>
<feature type="region of interest" description="Disordered" evidence="1">
    <location>
        <begin position="296"/>
        <end position="338"/>
    </location>
</feature>
<reference evidence="2" key="1">
    <citation type="submission" date="2021-02" db="EMBL/GenBank/DDBJ databases">
        <authorList>
            <person name="Dougan E. K."/>
            <person name="Rhodes N."/>
            <person name="Thang M."/>
            <person name="Chan C."/>
        </authorList>
    </citation>
    <scope>NUCLEOTIDE SEQUENCE</scope>
</reference>
<dbReference type="PANTHER" id="PTHR23353">
    <property type="entry name" value="RAB-GAP/TBC-RELATED"/>
    <property type="match status" value="1"/>
</dbReference>
<dbReference type="EMBL" id="CAJNNV010007222">
    <property type="protein sequence ID" value="CAE8594644.1"/>
    <property type="molecule type" value="Genomic_DNA"/>
</dbReference>
<name>A0A813E0W4_POLGL</name>
<feature type="compositionally biased region" description="Basic and acidic residues" evidence="1">
    <location>
        <begin position="150"/>
        <end position="159"/>
    </location>
</feature>
<sequence length="370" mass="40659">AARADVAAEFLRQRKAAAEAHDAEEAAAEALWASAHAAQQFETEEDDQEFDLMAAHINRTAQCQEDYWCDEGLSVLHEVDEEDEDEEYDVGSDDLAYLEATQEAEAAATRAQEALEAARLAEEKAKSLRKTCKTGRSPKASQASPVRKALAGEEAKAKEKDDPPVEVLICLDTSFAMHAPETIAHRAVSEWGEEDWDYFGRHLRTRSEPCRLESLGLQALGLLAAASRGLAVEVRLCGADAAPGEAERHCPLDEEKLGRQWKRALRRGADVWRHLVADVERLKERGLRSVVVVTGTELPDESSDDNNDNNNNDINNNNHDNSNNNDNNNDNNDNNDNNNNKLLSFLTLAGLPVHVVTLSLSGASSARELA</sequence>
<protein>
    <submittedName>
        <fullName evidence="2">Uncharacterized protein</fullName>
    </submittedName>
</protein>